<gene>
    <name evidence="2" type="ORF">STSP2_02766</name>
</gene>
<dbReference type="GO" id="GO:0043107">
    <property type="term" value="P:type IV pilus-dependent motility"/>
    <property type="evidence" value="ECO:0007669"/>
    <property type="project" value="InterPro"/>
</dbReference>
<dbReference type="Gene3D" id="3.30.70.60">
    <property type="match status" value="1"/>
</dbReference>
<keyword evidence="3" id="KW-1185">Reference proteome</keyword>
<organism evidence="2 3">
    <name type="scientific">Anaerohalosphaera lusitana</name>
    <dbReference type="NCBI Taxonomy" id="1936003"/>
    <lineage>
        <taxon>Bacteria</taxon>
        <taxon>Pseudomonadati</taxon>
        <taxon>Planctomycetota</taxon>
        <taxon>Phycisphaerae</taxon>
        <taxon>Sedimentisphaerales</taxon>
        <taxon>Anaerohalosphaeraceae</taxon>
        <taxon>Anaerohalosphaera</taxon>
    </lineage>
</organism>
<evidence type="ECO:0000313" key="2">
    <source>
        <dbReference type="EMBL" id="AQT69573.1"/>
    </source>
</evidence>
<dbReference type="PANTHER" id="PTHR39555:SF1">
    <property type="entry name" value="TYPE IV PILUS INNER MEMBRANE COMPONENT PILO"/>
    <property type="match status" value="1"/>
</dbReference>
<name>A0A1U9NNU0_9BACT</name>
<accession>A0A1U9NNU0</accession>
<proteinExistence type="predicted"/>
<evidence type="ECO:0000313" key="3">
    <source>
        <dbReference type="Proteomes" id="UP000189674"/>
    </source>
</evidence>
<dbReference type="InterPro" id="IPR007445">
    <property type="entry name" value="PilO"/>
</dbReference>
<protein>
    <submittedName>
        <fullName evidence="2">Pilus assembly protein, PilO</fullName>
    </submittedName>
</protein>
<dbReference type="Pfam" id="PF04350">
    <property type="entry name" value="PilO"/>
    <property type="match status" value="1"/>
</dbReference>
<dbReference type="AlphaFoldDB" id="A0A1U9NNU0"/>
<dbReference type="KEGG" id="alus:STSP2_02766"/>
<reference evidence="3" key="1">
    <citation type="submission" date="2017-02" db="EMBL/GenBank/DDBJ databases">
        <title>Comparative genomics and description of representatives of a novel lineage of planctomycetes thriving in anoxic sediments.</title>
        <authorList>
            <person name="Spring S."/>
            <person name="Bunk B."/>
            <person name="Sproer C."/>
        </authorList>
    </citation>
    <scope>NUCLEOTIDE SEQUENCE [LARGE SCALE GENOMIC DNA]</scope>
    <source>
        <strain evidence="3">ST-NAGAB-D1</strain>
    </source>
</reference>
<dbReference type="RefSeq" id="WP_146663247.1">
    <property type="nucleotide sequence ID" value="NZ_CP019791.1"/>
</dbReference>
<keyword evidence="1" id="KW-0175">Coiled coil</keyword>
<dbReference type="OrthoDB" id="3078559at2"/>
<dbReference type="GO" id="GO:0043683">
    <property type="term" value="P:type IV pilus assembly"/>
    <property type="evidence" value="ECO:0007669"/>
    <property type="project" value="InterPro"/>
</dbReference>
<sequence>MSTGFRKLIFFIVLIGLAYVAWAYMIKPANEDLKKQKAAVETKRAKLTQLENATRDAEDLSKQLTELDDAMSFFENKLPPKSEIHKVLENITMIAQKQGLKPKTIRTLKQKNTHGYVEQPLSMELSGNFSSYYQFLLEIENLDRISQIKELSLKKKSKFEGETEATFIVSIFFQDTKA</sequence>
<dbReference type="PANTHER" id="PTHR39555">
    <property type="entry name" value="FIMBRIAL ASSEMBLY PROTEIN PILO-LIKE PROTEIN-RELATED"/>
    <property type="match status" value="1"/>
</dbReference>
<evidence type="ECO:0000256" key="1">
    <source>
        <dbReference type="SAM" id="Coils"/>
    </source>
</evidence>
<feature type="coiled-coil region" evidence="1">
    <location>
        <begin position="30"/>
        <end position="77"/>
    </location>
</feature>
<dbReference type="STRING" id="1936003.STSP2_02766"/>
<dbReference type="InterPro" id="IPR014717">
    <property type="entry name" value="Transl_elong_EF1B/ribsomal_bS6"/>
</dbReference>
<dbReference type="Proteomes" id="UP000189674">
    <property type="component" value="Chromosome"/>
</dbReference>
<dbReference type="EMBL" id="CP019791">
    <property type="protein sequence ID" value="AQT69573.1"/>
    <property type="molecule type" value="Genomic_DNA"/>
</dbReference>